<keyword evidence="3" id="KW-0732">Signal</keyword>
<feature type="chain" id="PRO_5040315104" description="DUF7137 domain-containing protein" evidence="3">
    <location>
        <begin position="23"/>
        <end position="319"/>
    </location>
</feature>
<name>A0A9P4YX08_9HYPO</name>
<proteinExistence type="predicted"/>
<evidence type="ECO:0000313" key="5">
    <source>
        <dbReference type="EMBL" id="KAF4123281.1"/>
    </source>
</evidence>
<keyword evidence="2" id="KW-1133">Transmembrane helix</keyword>
<gene>
    <name evidence="5" type="ORF">GMORB2_6832</name>
</gene>
<comment type="caution">
    <text evidence="5">The sequence shown here is derived from an EMBL/GenBank/DDBJ whole genome shotgun (WGS) entry which is preliminary data.</text>
</comment>
<dbReference type="PANTHER" id="PTHR42028">
    <property type="entry name" value="CHROMOSOME 1, WHOLE GENOME SHOTGUN SEQUENCE"/>
    <property type="match status" value="1"/>
</dbReference>
<dbReference type="EMBL" id="JAANYQ010000007">
    <property type="protein sequence ID" value="KAF4123281.1"/>
    <property type="molecule type" value="Genomic_DNA"/>
</dbReference>
<feature type="transmembrane region" description="Helical" evidence="2">
    <location>
        <begin position="294"/>
        <end position="318"/>
    </location>
</feature>
<feature type="domain" description="DUF7137" evidence="4">
    <location>
        <begin position="147"/>
        <end position="281"/>
    </location>
</feature>
<organism evidence="5 6">
    <name type="scientific">Geosmithia morbida</name>
    <dbReference type="NCBI Taxonomy" id="1094350"/>
    <lineage>
        <taxon>Eukaryota</taxon>
        <taxon>Fungi</taxon>
        <taxon>Dikarya</taxon>
        <taxon>Ascomycota</taxon>
        <taxon>Pezizomycotina</taxon>
        <taxon>Sordariomycetes</taxon>
        <taxon>Hypocreomycetidae</taxon>
        <taxon>Hypocreales</taxon>
        <taxon>Bionectriaceae</taxon>
        <taxon>Geosmithia</taxon>
    </lineage>
</organism>
<reference evidence="5" key="1">
    <citation type="submission" date="2020-03" db="EMBL/GenBank/DDBJ databases">
        <title>Site-based positive gene gene selection in Geosmithia morbida across the United States reveals a broad range of putative effectors and factors for local host and environmental adapation.</title>
        <authorList>
            <person name="Onufrak A."/>
            <person name="Murdoch R.W."/>
            <person name="Gazis R."/>
            <person name="Huff M."/>
            <person name="Staton M."/>
            <person name="Klingeman W."/>
            <person name="Hadziabdic D."/>
        </authorList>
    </citation>
    <scope>NUCLEOTIDE SEQUENCE</scope>
    <source>
        <strain evidence="5">1262</strain>
    </source>
</reference>
<feature type="signal peptide" evidence="3">
    <location>
        <begin position="1"/>
        <end position="22"/>
    </location>
</feature>
<accession>A0A9P4YX08</accession>
<evidence type="ECO:0000259" key="4">
    <source>
        <dbReference type="Pfam" id="PF23585"/>
    </source>
</evidence>
<dbReference type="RefSeq" id="XP_035321933.1">
    <property type="nucleotide sequence ID" value="XM_035468799.1"/>
</dbReference>
<sequence>MRTTPLLRLAVCLTSLAPLASAWPGWLPNVDTLIVRADDNADTGKHIPPSQEKEGEREMTDMMYIQNIAAETGATATATAAKATKTDDGDLNTAEPTSAKKTDDGDLNTAEPTSTKTANDDDNNDDDKTSKGKKTTKTSSVSIPATAIAGGVSITEPATTQMATPLFKIGDNITLGWNYTGIIEKPTAIDVLISCSTASETWTLTSNMTFETDVSYTWNSEDQADNVETPLLTELYTLIIKNSDADISDSPEAGKLAANAQFTFGLYHPQAYTPYADWECSGCSGAASLFSSQVVHLAVTMSAITIITFTYFVTGWGIH</sequence>
<protein>
    <recommendedName>
        <fullName evidence="4">DUF7137 domain-containing protein</fullName>
    </recommendedName>
</protein>
<dbReference type="InterPro" id="IPR055561">
    <property type="entry name" value="DUF7137"/>
</dbReference>
<evidence type="ECO:0000256" key="1">
    <source>
        <dbReference type="SAM" id="MobiDB-lite"/>
    </source>
</evidence>
<evidence type="ECO:0000313" key="6">
    <source>
        <dbReference type="Proteomes" id="UP000749293"/>
    </source>
</evidence>
<feature type="region of interest" description="Disordered" evidence="1">
    <location>
        <begin position="79"/>
        <end position="139"/>
    </location>
</feature>
<keyword evidence="2" id="KW-0472">Membrane</keyword>
<dbReference type="AlphaFoldDB" id="A0A9P4YX08"/>
<dbReference type="OrthoDB" id="2435509at2759"/>
<dbReference type="PANTHER" id="PTHR42028:SF1">
    <property type="entry name" value="YALI0E30657P"/>
    <property type="match status" value="1"/>
</dbReference>
<dbReference type="GeneID" id="55973055"/>
<dbReference type="Pfam" id="PF23585">
    <property type="entry name" value="DUF7137"/>
    <property type="match status" value="1"/>
</dbReference>
<evidence type="ECO:0000256" key="3">
    <source>
        <dbReference type="SAM" id="SignalP"/>
    </source>
</evidence>
<keyword evidence="6" id="KW-1185">Reference proteome</keyword>
<dbReference type="Proteomes" id="UP000749293">
    <property type="component" value="Unassembled WGS sequence"/>
</dbReference>
<keyword evidence="2" id="KW-0812">Transmembrane</keyword>
<evidence type="ECO:0000256" key="2">
    <source>
        <dbReference type="SAM" id="Phobius"/>
    </source>
</evidence>